<keyword evidence="1" id="KW-0812">Transmembrane</keyword>
<evidence type="ECO:0000313" key="2">
    <source>
        <dbReference type="EMBL" id="NER27821.1"/>
    </source>
</evidence>
<keyword evidence="1" id="KW-0472">Membrane</keyword>
<proteinExistence type="predicted"/>
<feature type="transmembrane region" description="Helical" evidence="1">
    <location>
        <begin position="69"/>
        <end position="91"/>
    </location>
</feature>
<accession>A0A6B3NDW1</accession>
<organism evidence="2">
    <name type="scientific">Symploca sp. SIO1C4</name>
    <dbReference type="NCBI Taxonomy" id="2607765"/>
    <lineage>
        <taxon>Bacteria</taxon>
        <taxon>Bacillati</taxon>
        <taxon>Cyanobacteriota</taxon>
        <taxon>Cyanophyceae</taxon>
        <taxon>Coleofasciculales</taxon>
        <taxon>Coleofasciculaceae</taxon>
        <taxon>Symploca</taxon>
    </lineage>
</organism>
<evidence type="ECO:0000256" key="1">
    <source>
        <dbReference type="SAM" id="Phobius"/>
    </source>
</evidence>
<dbReference type="AlphaFoldDB" id="A0A6B3NDW1"/>
<name>A0A6B3NDW1_9CYAN</name>
<keyword evidence="1" id="KW-1133">Transmembrane helix</keyword>
<sequence>MNQSNWEEDLRKENMRVALIRIIKGIGSLQAQLGSQGHTLSRLEAKEANYIAPTHMVQSTEPPKLQVPIGWLIMGMFLASLAGGLLSWTLIRVAPPRELGYINGHVNNLEIRMQRLEQKLETQIVDSGKIYTP</sequence>
<reference evidence="2" key="1">
    <citation type="submission" date="2019-11" db="EMBL/GenBank/DDBJ databases">
        <title>Genomic insights into an expanded diversity of filamentous marine cyanobacteria reveals the extraordinary biosynthetic potential of Moorea and Okeania.</title>
        <authorList>
            <person name="Ferreira Leao T."/>
            <person name="Wang M."/>
            <person name="Moss N."/>
            <person name="Da Silva R."/>
            <person name="Sanders J."/>
            <person name="Nurk S."/>
            <person name="Gurevich A."/>
            <person name="Humphrey G."/>
            <person name="Reher R."/>
            <person name="Zhu Q."/>
            <person name="Belda-Ferre P."/>
            <person name="Glukhov E."/>
            <person name="Rex R."/>
            <person name="Dorrestein P.C."/>
            <person name="Knight R."/>
            <person name="Pevzner P."/>
            <person name="Gerwick W.H."/>
            <person name="Gerwick L."/>
        </authorList>
    </citation>
    <scope>NUCLEOTIDE SEQUENCE</scope>
    <source>
        <strain evidence="2">SIO1C4</strain>
    </source>
</reference>
<dbReference type="EMBL" id="JAAHFQ010000138">
    <property type="protein sequence ID" value="NER27821.1"/>
    <property type="molecule type" value="Genomic_DNA"/>
</dbReference>
<gene>
    <name evidence="2" type="ORF">F6J89_09355</name>
</gene>
<protein>
    <submittedName>
        <fullName evidence="2">Uncharacterized protein</fullName>
    </submittedName>
</protein>
<comment type="caution">
    <text evidence="2">The sequence shown here is derived from an EMBL/GenBank/DDBJ whole genome shotgun (WGS) entry which is preliminary data.</text>
</comment>